<reference evidence="2 3" key="1">
    <citation type="submission" date="2018-08" db="EMBL/GenBank/DDBJ databases">
        <title>Actinomadura spongicola sp. nov., isolated from marine sponge Leucetta chagosensis.</title>
        <authorList>
            <person name="Li L."/>
            <person name="Lin H.W."/>
        </authorList>
    </citation>
    <scope>NUCLEOTIDE SEQUENCE [LARGE SCALE GENOMIC DNA]</scope>
    <source>
        <strain evidence="2 3">LHW52907</strain>
    </source>
</reference>
<dbReference type="EMBL" id="QVNQ01000001">
    <property type="protein sequence ID" value="RFS87474.1"/>
    <property type="molecule type" value="Genomic_DNA"/>
</dbReference>
<dbReference type="Proteomes" id="UP000262882">
    <property type="component" value="Unassembled WGS sequence"/>
</dbReference>
<accession>A0A372GQ34</accession>
<name>A0A372GQ34_9ACTN</name>
<evidence type="ECO:0000313" key="2">
    <source>
        <dbReference type="EMBL" id="RFS87474.1"/>
    </source>
</evidence>
<organism evidence="2 3">
    <name type="scientific">Actinomadura spongiicola</name>
    <dbReference type="NCBI Taxonomy" id="2303421"/>
    <lineage>
        <taxon>Bacteria</taxon>
        <taxon>Bacillati</taxon>
        <taxon>Actinomycetota</taxon>
        <taxon>Actinomycetes</taxon>
        <taxon>Streptosporangiales</taxon>
        <taxon>Thermomonosporaceae</taxon>
        <taxon>Actinomadura</taxon>
    </lineage>
</organism>
<gene>
    <name evidence="2" type="ORF">D0T12_04445</name>
</gene>
<protein>
    <submittedName>
        <fullName evidence="2">Uncharacterized protein</fullName>
    </submittedName>
</protein>
<evidence type="ECO:0000313" key="3">
    <source>
        <dbReference type="Proteomes" id="UP000262882"/>
    </source>
</evidence>
<feature type="region of interest" description="Disordered" evidence="1">
    <location>
        <begin position="1"/>
        <end position="33"/>
    </location>
</feature>
<evidence type="ECO:0000256" key="1">
    <source>
        <dbReference type="SAM" id="MobiDB-lite"/>
    </source>
</evidence>
<keyword evidence="3" id="KW-1185">Reference proteome</keyword>
<sequence length="60" mass="6097">MVPVGQSEQFHPAPAWCGADSRPAIVPGADDQMAQTGAFLAEKSGEAPGGEISIEGEGSR</sequence>
<proteinExistence type="predicted"/>
<dbReference type="AlphaFoldDB" id="A0A372GQ34"/>
<comment type="caution">
    <text evidence="2">The sequence shown here is derived from an EMBL/GenBank/DDBJ whole genome shotgun (WGS) entry which is preliminary data.</text>
</comment>